<dbReference type="PANTHER" id="PTHR46246:SF1">
    <property type="entry name" value="GUANOSINE-3',5'-BIS(DIPHOSPHATE) 3'-PYROPHOSPHOHYDROLASE MESH1"/>
    <property type="match status" value="1"/>
</dbReference>
<name>A0ABT6NBC5_9FIRM</name>
<dbReference type="PANTHER" id="PTHR46246">
    <property type="entry name" value="GUANOSINE-3',5'-BIS(DIPHOSPHATE) 3'-PYROPHOSPHOHYDROLASE MESH1"/>
    <property type="match status" value="1"/>
</dbReference>
<reference evidence="1 2" key="1">
    <citation type="submission" date="2023-04" db="EMBL/GenBank/DDBJ databases">
        <title>Fusibacter bizertensis strain WBS, isolated from littoral bottom sediments of the Arctic seas - biochemical and genomic analysis.</title>
        <authorList>
            <person name="Brioukhanov A.L."/>
        </authorList>
    </citation>
    <scope>NUCLEOTIDE SEQUENCE [LARGE SCALE GENOMIC DNA]</scope>
    <source>
        <strain evidence="1 2">WBS</strain>
    </source>
</reference>
<dbReference type="InterPro" id="IPR052194">
    <property type="entry name" value="MESH1"/>
</dbReference>
<sequence length="178" mass="20613">MLIYNAIHTAIKAHEGQIRKLDQDIYVAHPIEVGITLAKHNLSDEVIIAGILHDTVEDTPLTLEDIKREFGPIVALYVKYCSETNKEDSWKKRKLNYLANLSQAPMDVLYIVCVDKLTNIKSIYRHLDRLGEPLWDKFNAGYEDQKWYYTAILDLLRPIADHPLYAELEHQIAIVFNH</sequence>
<evidence type="ECO:0000313" key="2">
    <source>
        <dbReference type="Proteomes" id="UP001158045"/>
    </source>
</evidence>
<dbReference type="Proteomes" id="UP001158045">
    <property type="component" value="Unassembled WGS sequence"/>
</dbReference>
<dbReference type="EMBL" id="JARYZI010000003">
    <property type="protein sequence ID" value="MDH8677699.1"/>
    <property type="molecule type" value="Genomic_DNA"/>
</dbReference>
<dbReference type="SUPFAM" id="SSF109604">
    <property type="entry name" value="HD-domain/PDEase-like"/>
    <property type="match status" value="1"/>
</dbReference>
<evidence type="ECO:0000313" key="1">
    <source>
        <dbReference type="EMBL" id="MDH8677699.1"/>
    </source>
</evidence>
<protein>
    <submittedName>
        <fullName evidence="1">HD domain-containing protein</fullName>
    </submittedName>
</protein>
<keyword evidence="2" id="KW-1185">Reference proteome</keyword>
<dbReference type="RefSeq" id="WP_281093518.1">
    <property type="nucleotide sequence ID" value="NZ_JARYZI010000003.1"/>
</dbReference>
<organism evidence="1 2">
    <name type="scientific">Fusibacter bizertensis</name>
    <dbReference type="NCBI Taxonomy" id="1488331"/>
    <lineage>
        <taxon>Bacteria</taxon>
        <taxon>Bacillati</taxon>
        <taxon>Bacillota</taxon>
        <taxon>Clostridia</taxon>
        <taxon>Eubacteriales</taxon>
        <taxon>Eubacteriales Family XII. Incertae Sedis</taxon>
        <taxon>Fusibacter</taxon>
    </lineage>
</organism>
<dbReference type="Pfam" id="PF13328">
    <property type="entry name" value="HD_4"/>
    <property type="match status" value="1"/>
</dbReference>
<dbReference type="Gene3D" id="1.10.3210.10">
    <property type="entry name" value="Hypothetical protein af1432"/>
    <property type="match status" value="1"/>
</dbReference>
<comment type="caution">
    <text evidence="1">The sequence shown here is derived from an EMBL/GenBank/DDBJ whole genome shotgun (WGS) entry which is preliminary data.</text>
</comment>
<accession>A0ABT6NBC5</accession>
<gene>
    <name evidence="1" type="ORF">QE109_06050</name>
</gene>
<proteinExistence type="predicted"/>